<name>A0ACB7RJE8_HYAAI</name>
<dbReference type="Proteomes" id="UP000821845">
    <property type="component" value="Chromosome 9"/>
</dbReference>
<proteinExistence type="predicted"/>
<dbReference type="EMBL" id="CM023489">
    <property type="protein sequence ID" value="KAH6921438.1"/>
    <property type="molecule type" value="Genomic_DNA"/>
</dbReference>
<evidence type="ECO:0000313" key="2">
    <source>
        <dbReference type="Proteomes" id="UP000821845"/>
    </source>
</evidence>
<organism evidence="1 2">
    <name type="scientific">Hyalomma asiaticum</name>
    <name type="common">Tick</name>
    <dbReference type="NCBI Taxonomy" id="266040"/>
    <lineage>
        <taxon>Eukaryota</taxon>
        <taxon>Metazoa</taxon>
        <taxon>Ecdysozoa</taxon>
        <taxon>Arthropoda</taxon>
        <taxon>Chelicerata</taxon>
        <taxon>Arachnida</taxon>
        <taxon>Acari</taxon>
        <taxon>Parasitiformes</taxon>
        <taxon>Ixodida</taxon>
        <taxon>Ixodoidea</taxon>
        <taxon>Ixodidae</taxon>
        <taxon>Hyalomminae</taxon>
        <taxon>Hyalomma</taxon>
    </lineage>
</organism>
<reference evidence="1" key="1">
    <citation type="submission" date="2020-05" db="EMBL/GenBank/DDBJ databases">
        <title>Large-scale comparative analyses of tick genomes elucidate their genetic diversity and vector capacities.</title>
        <authorList>
            <person name="Jia N."/>
            <person name="Wang J."/>
            <person name="Shi W."/>
            <person name="Du L."/>
            <person name="Sun Y."/>
            <person name="Zhan W."/>
            <person name="Jiang J."/>
            <person name="Wang Q."/>
            <person name="Zhang B."/>
            <person name="Ji P."/>
            <person name="Sakyi L.B."/>
            <person name="Cui X."/>
            <person name="Yuan T."/>
            <person name="Jiang B."/>
            <person name="Yang W."/>
            <person name="Lam T.T.-Y."/>
            <person name="Chang Q."/>
            <person name="Ding S."/>
            <person name="Wang X."/>
            <person name="Zhu J."/>
            <person name="Ruan X."/>
            <person name="Zhao L."/>
            <person name="Wei J."/>
            <person name="Que T."/>
            <person name="Du C."/>
            <person name="Cheng J."/>
            <person name="Dai P."/>
            <person name="Han X."/>
            <person name="Huang E."/>
            <person name="Gao Y."/>
            <person name="Liu J."/>
            <person name="Shao H."/>
            <person name="Ye R."/>
            <person name="Li L."/>
            <person name="Wei W."/>
            <person name="Wang X."/>
            <person name="Wang C."/>
            <person name="Yang T."/>
            <person name="Huo Q."/>
            <person name="Li W."/>
            <person name="Guo W."/>
            <person name="Chen H."/>
            <person name="Zhou L."/>
            <person name="Ni X."/>
            <person name="Tian J."/>
            <person name="Zhou Y."/>
            <person name="Sheng Y."/>
            <person name="Liu T."/>
            <person name="Pan Y."/>
            <person name="Xia L."/>
            <person name="Li J."/>
            <person name="Zhao F."/>
            <person name="Cao W."/>
        </authorList>
    </citation>
    <scope>NUCLEOTIDE SEQUENCE</scope>
    <source>
        <strain evidence="1">Hyas-2018</strain>
    </source>
</reference>
<protein>
    <submittedName>
        <fullName evidence="1">Uncharacterized protein</fullName>
    </submittedName>
</protein>
<keyword evidence="2" id="KW-1185">Reference proteome</keyword>
<gene>
    <name evidence="1" type="ORF">HPB50_000586</name>
</gene>
<sequence>MAHVRKLSISGFRTDEDEVERSLLNGNYFYKNPWPGESEANGGTTTPPFVIDPARLELIIRRDMYCSRRTSRNFCDYVQSRELGFQHRQRLGVNETYGARHLLQNGLYREREISLGRINKVFCSAWLSERQIVFGTKCNKLIVLDSENGKLCQIPSLQSSHSSPPPENHCGIHALQMNPSRTLLATGALHSNDTAVYRLPTLDPVCVGERAHTDWIFDLAWLDDEFYVTGSRDATLALWRVQEPRGWGPDASTAWSVSCYRTMRPLAVRPCKDADKIRALLFSRRHDEIVALSLNAYIHQWDARSLCWKASHKMPYCQENVCLAQQPDRNVYAVGSKSYVTFLDSRTLQQTQKVPSKYIGCGIRSLSFMDDLLTIGTGIGVLLFFDLRASKYLEDADRVRYSTLKANRGWVHADELYREVFWNTEYNPGHLHALLRPFGSAAVCSWWTTACEPSGKLCWLVVLTVAPLVHDKNL</sequence>
<comment type="caution">
    <text evidence="1">The sequence shown here is derived from an EMBL/GenBank/DDBJ whole genome shotgun (WGS) entry which is preliminary data.</text>
</comment>
<accession>A0ACB7RJE8</accession>
<evidence type="ECO:0000313" key="1">
    <source>
        <dbReference type="EMBL" id="KAH6921438.1"/>
    </source>
</evidence>